<dbReference type="Pfam" id="PF01593">
    <property type="entry name" value="Amino_oxidase"/>
    <property type="match status" value="1"/>
</dbReference>
<dbReference type="PANTHER" id="PTHR43734">
    <property type="entry name" value="PHYTOENE DESATURASE"/>
    <property type="match status" value="1"/>
</dbReference>
<dbReference type="SUPFAM" id="SSF51905">
    <property type="entry name" value="FAD/NAD(P)-binding domain"/>
    <property type="match status" value="1"/>
</dbReference>
<accession>A0ABS1WQ82</accession>
<dbReference type="InterPro" id="IPR036188">
    <property type="entry name" value="FAD/NAD-bd_sf"/>
</dbReference>
<dbReference type="Pfam" id="PF13450">
    <property type="entry name" value="NAD_binding_8"/>
    <property type="match status" value="1"/>
</dbReference>
<dbReference type="InterPro" id="IPR002937">
    <property type="entry name" value="Amino_oxidase"/>
</dbReference>
<comment type="caution">
    <text evidence="3">The sequence shown here is derived from an EMBL/GenBank/DDBJ whole genome shotgun (WGS) entry which is preliminary data.</text>
</comment>
<dbReference type="EMBL" id="JAEVLS010000001">
    <property type="protein sequence ID" value="MBM0103134.1"/>
    <property type="molecule type" value="Genomic_DNA"/>
</dbReference>
<evidence type="ECO:0000313" key="3">
    <source>
        <dbReference type="EMBL" id="MBM0103134.1"/>
    </source>
</evidence>
<proteinExistence type="inferred from homology"/>
<feature type="domain" description="Amine oxidase" evidence="2">
    <location>
        <begin position="636"/>
        <end position="740"/>
    </location>
</feature>
<evidence type="ECO:0000256" key="1">
    <source>
        <dbReference type="ARBA" id="ARBA00006046"/>
    </source>
</evidence>
<dbReference type="Gene3D" id="3.40.50.2000">
    <property type="entry name" value="Glycogen Phosphorylase B"/>
    <property type="match status" value="1"/>
</dbReference>
<dbReference type="SUPFAM" id="SSF53756">
    <property type="entry name" value="UDP-Glycosyltransferase/glycogen phosphorylase"/>
    <property type="match status" value="1"/>
</dbReference>
<dbReference type="Proteomes" id="UP000661077">
    <property type="component" value="Unassembled WGS sequence"/>
</dbReference>
<sequence>MALPAPIESIIVFSHLRWSFVFQRPQQLLSRLARRYRIHFFEEPVPAQAEPGLVIDAPSPNVRVYRPHSTAASAGFHDDHIPALQQLVRDVIRDEHIENYAVWFYSPMALPLMQELTPLAVVYDCMDELAAFHNAPRQLLQRENALLKRADLVFTGGPSLYRSKRDRHHNVHCFPSSVDADHFRGALVPGEDHPLQQALAKPRLGYFGVIDERLDLELLAQLADARADWQICMVGPVVKIDPGSLPQRPNLHYFGQQPYDDLPRFIAGWQVCLQPFALNEATRFISPTKTLEYMAAERPIVSTAITDVVEPYGHIVRIANDRSAFVEECRHALQMSDEEARAGAQLMRAQAASTSWEQTAEKMGALLDEITPKPSSSANLPATIEGSSPRPEVRTACREYSTVIIGAGPTGLSAAYHLGEGSLLLEQNETVGGWCRSVIDGGFTFDYAGHIMFSNDPYVHQMYQRLLGSNVHWQDREAWIFSKNVYTRYPFQGALHGLPPDVLKECIVGAIEARFGRLDGKAPTNPDPGDSSTASCKAESITDCCGDGVIESTARLADPPNGARRTGEPANFEEFIYKVWGTGVAKHFAIPYNRKLWAVPLTEMETSWLGGRVPLPNLEEMIEGALRPVGKPVGPNARFGYPLRGGFQALMNGFLPLLEGEVRTHAQVSKVSTRTHTVTLTDGSRYRYRHLVSTAPLPKLIEMIGAEAPEEIRAAARSLRHVSVRCVNLGVAREQVTDKHWIYYPEDTVFHRIFVQGNASPLCNPPGGFGLTCEITYSPDKPLPCEGEALIERCIKDCIGVGLLLESDRILVRNQVDMPYAYVVYDHVRKHNVELIRQWLLKRSILLAGRYSEWEYYNSDHAFIAGKKVAEAVRRSAVSKEPAYRVSKGAAADGPGVAERATL</sequence>
<evidence type="ECO:0000313" key="4">
    <source>
        <dbReference type="Proteomes" id="UP000661077"/>
    </source>
</evidence>
<comment type="similarity">
    <text evidence="1">Belongs to the carotenoid/retinoid oxidoreductase family.</text>
</comment>
<keyword evidence="4" id="KW-1185">Reference proteome</keyword>
<dbReference type="RefSeq" id="WP_203165120.1">
    <property type="nucleotide sequence ID" value="NZ_JAEVLS010000001.1"/>
</dbReference>
<gene>
    <name evidence="3" type="ORF">JM946_00170</name>
</gene>
<protein>
    <submittedName>
        <fullName evidence="3">FAD-dependent oxidoreductase</fullName>
    </submittedName>
</protein>
<dbReference type="Gene3D" id="3.50.50.60">
    <property type="entry name" value="FAD/NAD(P)-binding domain"/>
    <property type="match status" value="2"/>
</dbReference>
<dbReference type="Pfam" id="PF13692">
    <property type="entry name" value="Glyco_trans_1_4"/>
    <property type="match status" value="1"/>
</dbReference>
<name>A0ABS1WQ82_9GAMM</name>
<dbReference type="PANTHER" id="PTHR43734:SF4">
    <property type="entry name" value="AMINE OXIDASE DOMAIN-CONTAINING PROTEIN"/>
    <property type="match status" value="1"/>
</dbReference>
<evidence type="ECO:0000259" key="2">
    <source>
        <dbReference type="Pfam" id="PF01593"/>
    </source>
</evidence>
<organism evidence="3 4">
    <name type="scientific">Steroidobacter gossypii</name>
    <dbReference type="NCBI Taxonomy" id="2805490"/>
    <lineage>
        <taxon>Bacteria</taxon>
        <taxon>Pseudomonadati</taxon>
        <taxon>Pseudomonadota</taxon>
        <taxon>Gammaproteobacteria</taxon>
        <taxon>Steroidobacterales</taxon>
        <taxon>Steroidobacteraceae</taxon>
        <taxon>Steroidobacter</taxon>
    </lineage>
</organism>
<reference evidence="3 4" key="1">
    <citation type="journal article" date="2021" name="Int. J. Syst. Evol. Microbiol.">
        <title>Steroidobacter gossypii sp. nov., isolated from soil of cotton cropping field.</title>
        <authorList>
            <person name="Huang R."/>
            <person name="Yang S."/>
            <person name="Zhen C."/>
            <person name="Liu W."/>
        </authorList>
    </citation>
    <scope>NUCLEOTIDE SEQUENCE [LARGE SCALE GENOMIC DNA]</scope>
    <source>
        <strain evidence="3 4">S1-65</strain>
    </source>
</reference>